<proteinExistence type="predicted"/>
<feature type="chain" id="PRO_5023147402" evidence="1">
    <location>
        <begin position="19"/>
        <end position="132"/>
    </location>
</feature>
<keyword evidence="1" id="KW-0732">Signal</keyword>
<keyword evidence="3" id="KW-1185">Reference proteome</keyword>
<evidence type="ECO:0000313" key="2">
    <source>
        <dbReference type="EMBL" id="KAA0895060.1"/>
    </source>
</evidence>
<gene>
    <name evidence="2" type="ORF">ET418_00640</name>
</gene>
<evidence type="ECO:0000313" key="3">
    <source>
        <dbReference type="Proteomes" id="UP000324298"/>
    </source>
</evidence>
<dbReference type="Gene3D" id="2.60.40.420">
    <property type="entry name" value="Cupredoxins - blue copper proteins"/>
    <property type="match status" value="1"/>
</dbReference>
<protein>
    <submittedName>
        <fullName evidence="2">Quinol oxidase</fullName>
    </submittedName>
</protein>
<feature type="signal peptide" evidence="1">
    <location>
        <begin position="1"/>
        <end position="18"/>
    </location>
</feature>
<dbReference type="SUPFAM" id="SSF49503">
    <property type="entry name" value="Cupredoxins"/>
    <property type="match status" value="1"/>
</dbReference>
<dbReference type="OrthoDB" id="9798779at2"/>
<dbReference type="RefSeq" id="WP_149305644.1">
    <property type="nucleotide sequence ID" value="NZ_SRSD01000001.1"/>
</dbReference>
<accession>A0A5A9XQH0</accession>
<reference evidence="2 3" key="1">
    <citation type="submission" date="2019-04" db="EMBL/GenBank/DDBJ databases">
        <title>Geobacter ruber sp. nov., ferric-reducing bacteria isolated from paddy soil.</title>
        <authorList>
            <person name="Xu Z."/>
            <person name="Masuda Y."/>
            <person name="Itoh H."/>
            <person name="Senoo K."/>
        </authorList>
    </citation>
    <scope>NUCLEOTIDE SEQUENCE [LARGE SCALE GENOMIC DNA]</scope>
    <source>
        <strain evidence="2 3">Red88</strain>
    </source>
</reference>
<comment type="caution">
    <text evidence="2">The sequence shown here is derived from an EMBL/GenBank/DDBJ whole genome shotgun (WGS) entry which is preliminary data.</text>
</comment>
<evidence type="ECO:0000256" key="1">
    <source>
        <dbReference type="SAM" id="SignalP"/>
    </source>
</evidence>
<dbReference type="EMBL" id="SRSD01000001">
    <property type="protein sequence ID" value="KAA0895060.1"/>
    <property type="molecule type" value="Genomic_DNA"/>
</dbReference>
<dbReference type="InterPro" id="IPR008972">
    <property type="entry name" value="Cupredoxin"/>
</dbReference>
<dbReference type="AlphaFoldDB" id="A0A5A9XQH0"/>
<organism evidence="2 3">
    <name type="scientific">Oryzomonas rubra</name>
    <dbReference type="NCBI Taxonomy" id="2509454"/>
    <lineage>
        <taxon>Bacteria</taxon>
        <taxon>Pseudomonadati</taxon>
        <taxon>Thermodesulfobacteriota</taxon>
        <taxon>Desulfuromonadia</taxon>
        <taxon>Geobacterales</taxon>
        <taxon>Geobacteraceae</taxon>
        <taxon>Oryzomonas</taxon>
    </lineage>
</organism>
<dbReference type="Proteomes" id="UP000324298">
    <property type="component" value="Unassembled WGS sequence"/>
</dbReference>
<name>A0A5A9XQH0_9BACT</name>
<sequence length="132" mass="14696">MKTIIASLLFLLAGAAIYADDTPFIVPMDKDGVQRVEVLGGDYFFKPRHIVVKINQPVEMLVRKDGWVIPHTIVIDAPEASIKVNVSLSRDPKVIAFTPTKVGSYPFYCDKKPPFLASHREKGMEGILEVVE</sequence>